<evidence type="ECO:0000313" key="2">
    <source>
        <dbReference type="EMBL" id="MBB6118682.1"/>
    </source>
</evidence>
<dbReference type="EMBL" id="JACHJO010000002">
    <property type="protein sequence ID" value="MBB6118682.1"/>
    <property type="molecule type" value="Genomic_DNA"/>
</dbReference>
<protein>
    <recommendedName>
        <fullName evidence="4">DNA helicase</fullName>
    </recommendedName>
</protein>
<dbReference type="SUPFAM" id="SSF52540">
    <property type="entry name" value="P-loop containing nucleoside triphosphate hydrolases"/>
    <property type="match status" value="1"/>
</dbReference>
<name>A0A841IKT7_9ACTN</name>
<dbReference type="Proteomes" id="UP000536604">
    <property type="component" value="Unassembled WGS sequence"/>
</dbReference>
<comment type="caution">
    <text evidence="2">The sequence shown here is derived from an EMBL/GenBank/DDBJ whole genome shotgun (WGS) entry which is preliminary data.</text>
</comment>
<feature type="region of interest" description="Disordered" evidence="1">
    <location>
        <begin position="1"/>
        <end position="41"/>
    </location>
</feature>
<accession>A0A841IKT7</accession>
<proteinExistence type="predicted"/>
<reference evidence="2 3" key="1">
    <citation type="submission" date="2020-08" db="EMBL/GenBank/DDBJ databases">
        <title>Genomic Encyclopedia of Type Strains, Phase III (KMG-III): the genomes of soil and plant-associated and newly described type strains.</title>
        <authorList>
            <person name="Whitman W."/>
        </authorList>
    </citation>
    <scope>NUCLEOTIDE SEQUENCE [LARGE SCALE GENOMIC DNA]</scope>
    <source>
        <strain evidence="2 3">CECT 8712</strain>
    </source>
</reference>
<feature type="compositionally biased region" description="Low complexity" evidence="1">
    <location>
        <begin position="14"/>
        <end position="28"/>
    </location>
</feature>
<dbReference type="RefSeq" id="WP_184287119.1">
    <property type="nucleotide sequence ID" value="NZ_JACHJO010000002.1"/>
</dbReference>
<sequence length="991" mass="104736">MRSLRDDGQTAQNAGPAPGAALPGARSPGEGDAPMHRNPSVPQSEIRALLAYLRACLRREAVHTHGMGLDLLGTDECACLPAGPELLFSGAGETLPLGPAATRVLRAADRGTLTLRYGYPLVILGEGTERSVLPLLTVDVRAATPAEGPGVPRVRAVGPPDVNPALLARAGITDPEDLLGLRARLRSGAPGTGNRPAALAALAAQARDLLARLEIERIDDIDPRAVRGAPRSASTGAHNVALLFLAGPGAGGHGTGTVGDVLADLDPSDPDGFDPADIGGTALEALLGPFGGPDGAPAGTDGPGDGEEPVPICADGIGQSRYEALSEAMRGRLTAVAAPPGTGAHDLVDAVVRTAVGTGQRVLVCGASEADVREFLDRSGKAPDHPVVRVGGEEHLVGQVRLLASLLSERPGSAVADDGGAAAREDLARHWSRVRKAWAAMDDLASGGHELARLVEERRRAVAEGWDPDTLFTPERGGPEYWLYRAERAGAAGLAGHRHRAAVRRELGVSTDPADLDRLCSVARLETRWRAAVDRRVRSEPLGRLTEELADALERHSEAGTAWFTLAVDDRLRRGRPALENRIESLNWHQGGGWPGMPALLDTLPAWTCRTDQVRALPPRAGLFDLVVVTGAEHTRVAELLPALYRGRRALVVGDPACPGPGSALEPDEERRMLTAAGLNPDRAGRRRLRHGSGSALDAVRACTGTTLWLDEHTGAPPLLAEVALRHCYDGRAEVRIRPDPDGGPPLEWRDVGGRCEPVPGMSCVNRDEAYRTVVVVDEVDEHLPAGRVIAVVTPLQPQEALLRRLLGRRALRHQVRVGGPGLLRHDRDAADVTVLSPVLAEGAPAAVERRVRRMRHMWSSVLTRTRQRLVVVGDRAYWSTAGGSLGDLASPPAERTDPAVLALADGLREAGARVVLAQPVAGGTADMAVHLGARRLLLLLDRAPDGRALRRLVDRGDALGRAAGDPVVVVPAWRCFADRGTLVGEILAAR</sequence>
<keyword evidence="3" id="KW-1185">Reference proteome</keyword>
<gene>
    <name evidence="2" type="ORF">FHS13_000614</name>
</gene>
<dbReference type="InterPro" id="IPR027417">
    <property type="entry name" value="P-loop_NTPase"/>
</dbReference>
<organism evidence="2 3">
    <name type="scientific">Nocardiopsis algeriensis</name>
    <dbReference type="NCBI Taxonomy" id="1478215"/>
    <lineage>
        <taxon>Bacteria</taxon>
        <taxon>Bacillati</taxon>
        <taxon>Actinomycetota</taxon>
        <taxon>Actinomycetes</taxon>
        <taxon>Streptosporangiales</taxon>
        <taxon>Nocardiopsidaceae</taxon>
        <taxon>Nocardiopsis</taxon>
    </lineage>
</organism>
<evidence type="ECO:0008006" key="4">
    <source>
        <dbReference type="Google" id="ProtNLM"/>
    </source>
</evidence>
<evidence type="ECO:0000313" key="3">
    <source>
        <dbReference type="Proteomes" id="UP000536604"/>
    </source>
</evidence>
<evidence type="ECO:0000256" key="1">
    <source>
        <dbReference type="SAM" id="MobiDB-lite"/>
    </source>
</evidence>
<dbReference type="AlphaFoldDB" id="A0A841IKT7"/>
<dbReference type="Gene3D" id="3.40.50.300">
    <property type="entry name" value="P-loop containing nucleotide triphosphate hydrolases"/>
    <property type="match status" value="2"/>
</dbReference>